<evidence type="ECO:0000256" key="1">
    <source>
        <dbReference type="SAM" id="MobiDB-lite"/>
    </source>
</evidence>
<sequence>MRTKLPAVAAIAVALVLSGCGGGDKTSDDDAIPTRTPPKVSPAGPFFGECGSVTDQEVQTAFGVSSFASVTRNSVGCVWEVGGGSSAPSVSFSWYRGSPIGREAAGSDRLQRPPKPVEIRGHEGFIGQIPGQLCELGLQYGDDFMHWSVTYAGFPPFKDECAVARELAELTASRVQG</sequence>
<evidence type="ECO:0000256" key="2">
    <source>
        <dbReference type="SAM" id="SignalP"/>
    </source>
</evidence>
<keyword evidence="4" id="KW-1185">Reference proteome</keyword>
<dbReference type="AlphaFoldDB" id="A0A848KR83"/>
<reference evidence="3 4" key="2">
    <citation type="submission" date="2020-06" db="EMBL/GenBank/DDBJ databases">
        <title>Antribacter stalactiti gen. nov., sp. nov., a new member of the family Nacardiaceae isolated from a cave.</title>
        <authorList>
            <person name="Kim I.S."/>
        </authorList>
    </citation>
    <scope>NUCLEOTIDE SEQUENCE [LARGE SCALE GENOMIC DNA]</scope>
    <source>
        <strain evidence="3 4">YC2-7</strain>
    </source>
</reference>
<keyword evidence="2" id="KW-0732">Signal</keyword>
<dbReference type="EMBL" id="VCQU01000017">
    <property type="protein sequence ID" value="NMN99404.1"/>
    <property type="molecule type" value="Genomic_DNA"/>
</dbReference>
<dbReference type="InterPro" id="IPR024520">
    <property type="entry name" value="DUF3558"/>
</dbReference>
<proteinExistence type="predicted"/>
<feature type="signal peptide" evidence="2">
    <location>
        <begin position="1"/>
        <end position="22"/>
    </location>
</feature>
<comment type="caution">
    <text evidence="3">The sequence shown here is derived from an EMBL/GenBank/DDBJ whole genome shotgun (WGS) entry which is preliminary data.</text>
</comment>
<reference evidence="3 4" key="1">
    <citation type="submission" date="2019-05" db="EMBL/GenBank/DDBJ databases">
        <authorList>
            <person name="Lee S.D."/>
        </authorList>
    </citation>
    <scope>NUCLEOTIDE SEQUENCE [LARGE SCALE GENOMIC DNA]</scope>
    <source>
        <strain evidence="3 4">YC2-7</strain>
    </source>
</reference>
<dbReference type="RefSeq" id="WP_169594653.1">
    <property type="nucleotide sequence ID" value="NZ_VCQU01000017.1"/>
</dbReference>
<feature type="region of interest" description="Disordered" evidence="1">
    <location>
        <begin position="23"/>
        <end position="43"/>
    </location>
</feature>
<evidence type="ECO:0000313" key="4">
    <source>
        <dbReference type="Proteomes" id="UP000535543"/>
    </source>
</evidence>
<dbReference type="Proteomes" id="UP000535543">
    <property type="component" value="Unassembled WGS sequence"/>
</dbReference>
<organism evidence="3 4">
    <name type="scientific">Antrihabitans stalactiti</name>
    <dbReference type="NCBI Taxonomy" id="2584121"/>
    <lineage>
        <taxon>Bacteria</taxon>
        <taxon>Bacillati</taxon>
        <taxon>Actinomycetota</taxon>
        <taxon>Actinomycetes</taxon>
        <taxon>Mycobacteriales</taxon>
        <taxon>Nocardiaceae</taxon>
        <taxon>Antrihabitans</taxon>
    </lineage>
</organism>
<protein>
    <submittedName>
        <fullName evidence="3">DUF3558 domain-containing protein</fullName>
    </submittedName>
</protein>
<dbReference type="PROSITE" id="PS51257">
    <property type="entry name" value="PROKAR_LIPOPROTEIN"/>
    <property type="match status" value="1"/>
</dbReference>
<gene>
    <name evidence="3" type="ORF">FGL95_30740</name>
</gene>
<accession>A0A848KR83</accession>
<feature type="chain" id="PRO_5039079751" evidence="2">
    <location>
        <begin position="23"/>
        <end position="177"/>
    </location>
</feature>
<dbReference type="Pfam" id="PF12079">
    <property type="entry name" value="DUF3558"/>
    <property type="match status" value="1"/>
</dbReference>
<name>A0A848KR83_9NOCA</name>
<evidence type="ECO:0000313" key="3">
    <source>
        <dbReference type="EMBL" id="NMN99404.1"/>
    </source>
</evidence>